<dbReference type="RefSeq" id="WP_344801954.1">
    <property type="nucleotide sequence ID" value="NZ_BAABAB010000006.1"/>
</dbReference>
<protein>
    <submittedName>
        <fullName evidence="2">Uncharacterized protein</fullName>
    </submittedName>
</protein>
<feature type="signal peptide" evidence="1">
    <location>
        <begin position="1"/>
        <end position="38"/>
    </location>
</feature>
<gene>
    <name evidence="2" type="ORF">GCM10022236_09630</name>
</gene>
<proteinExistence type="predicted"/>
<organism evidence="2 3">
    <name type="scientific">Microlunatus ginsengisoli</name>
    <dbReference type="NCBI Taxonomy" id="363863"/>
    <lineage>
        <taxon>Bacteria</taxon>
        <taxon>Bacillati</taxon>
        <taxon>Actinomycetota</taxon>
        <taxon>Actinomycetes</taxon>
        <taxon>Propionibacteriales</taxon>
        <taxon>Propionibacteriaceae</taxon>
        <taxon>Microlunatus</taxon>
    </lineage>
</organism>
<feature type="chain" id="PRO_5047004860" evidence="1">
    <location>
        <begin position="39"/>
        <end position="125"/>
    </location>
</feature>
<dbReference type="Proteomes" id="UP001501490">
    <property type="component" value="Unassembled WGS sequence"/>
</dbReference>
<keyword evidence="3" id="KW-1185">Reference proteome</keyword>
<evidence type="ECO:0000313" key="3">
    <source>
        <dbReference type="Proteomes" id="UP001501490"/>
    </source>
</evidence>
<evidence type="ECO:0000256" key="1">
    <source>
        <dbReference type="SAM" id="SignalP"/>
    </source>
</evidence>
<dbReference type="EMBL" id="BAABAB010000006">
    <property type="protein sequence ID" value="GAA3610016.1"/>
    <property type="molecule type" value="Genomic_DNA"/>
</dbReference>
<name>A0ABP6ZI35_9ACTN</name>
<reference evidence="3" key="1">
    <citation type="journal article" date="2019" name="Int. J. Syst. Evol. Microbiol.">
        <title>The Global Catalogue of Microorganisms (GCM) 10K type strain sequencing project: providing services to taxonomists for standard genome sequencing and annotation.</title>
        <authorList>
            <consortium name="The Broad Institute Genomics Platform"/>
            <consortium name="The Broad Institute Genome Sequencing Center for Infectious Disease"/>
            <person name="Wu L."/>
            <person name="Ma J."/>
        </authorList>
    </citation>
    <scope>NUCLEOTIDE SEQUENCE [LARGE SCALE GENOMIC DNA]</scope>
    <source>
        <strain evidence="3">JCM 16929</strain>
    </source>
</reference>
<comment type="caution">
    <text evidence="2">The sequence shown here is derived from an EMBL/GenBank/DDBJ whole genome shotgun (WGS) entry which is preliminary data.</text>
</comment>
<accession>A0ABP6ZI35</accession>
<sequence>MPVATVQVSRPSRTARRLAALLAAGALAAGLGACSADAANTEDAYRLGCPALDAAISGSGTAKDATIKGLETIRDSGQLDPQPQAWLETAIKGLRASSPKDLPPDARRTLVQGCADHGHPLQNLS</sequence>
<keyword evidence="1" id="KW-0732">Signal</keyword>
<evidence type="ECO:0000313" key="2">
    <source>
        <dbReference type="EMBL" id="GAA3610016.1"/>
    </source>
</evidence>